<protein>
    <recommendedName>
        <fullName evidence="1">Spore protein YkvP/CgeB glycosyl transferase-like domain-containing protein</fullName>
    </recommendedName>
</protein>
<gene>
    <name evidence="2" type="ORF">CHT91_00125</name>
</gene>
<sequence length="332" mass="36897">MTKLLVVTPSFHGYGLAIGRAFEKKGYDVVVHEYDAAPFVEKAWNKLRYELPAKVRGQARHLSAQTVTARAVQRLREVRPDLVLTVRGDVLEADYWHELSAGCQHSVVWLYDELRRMTHDIDVVAQVSTVATYSRGDADQLKGQGIDAHHVALAYNAETRSDGSWSKDVVSFVGSSQPRRQEVLAALVAGDVPVRAYGRDWSDHPVDRLRTWRLGSSGIPAGRDVSLGQAYAIMRDSVATLNIHGDQDGFTMRTFEACGVGGVQIVDRDDVDEFYEPGTEVLVQHSPEETVEIARGVLADRGRMASLRDAARARTLAEHTLDHRIAVLDELW</sequence>
<dbReference type="RefSeq" id="WP_065673036.1">
    <property type="nucleotide sequence ID" value="NZ_LYSN01000002.1"/>
</dbReference>
<evidence type="ECO:0000259" key="1">
    <source>
        <dbReference type="Pfam" id="PF13524"/>
    </source>
</evidence>
<accession>A0A3E2DN18</accession>
<evidence type="ECO:0000313" key="3">
    <source>
        <dbReference type="Proteomes" id="UP000259211"/>
    </source>
</evidence>
<evidence type="ECO:0000313" key="2">
    <source>
        <dbReference type="EMBL" id="RFT46781.1"/>
    </source>
</evidence>
<dbReference type="AlphaFoldDB" id="A0A3E2DN18"/>
<dbReference type="SUPFAM" id="SSF53756">
    <property type="entry name" value="UDP-Glycosyltransferase/glycogen phosphorylase"/>
    <property type="match status" value="1"/>
</dbReference>
<organism evidence="2 3">
    <name type="scientific">Cutibacterium avidum</name>
    <dbReference type="NCBI Taxonomy" id="33010"/>
    <lineage>
        <taxon>Bacteria</taxon>
        <taxon>Bacillati</taxon>
        <taxon>Actinomycetota</taxon>
        <taxon>Actinomycetes</taxon>
        <taxon>Propionibacteriales</taxon>
        <taxon>Propionibacteriaceae</taxon>
        <taxon>Cutibacterium</taxon>
    </lineage>
</organism>
<feature type="domain" description="Spore protein YkvP/CgeB glycosyl transferase-like" evidence="1">
    <location>
        <begin position="181"/>
        <end position="327"/>
    </location>
</feature>
<proteinExistence type="predicted"/>
<reference evidence="2 3" key="1">
    <citation type="submission" date="2017-07" db="EMBL/GenBank/DDBJ databases">
        <authorList>
            <person name="Sun Z.S."/>
            <person name="Albrecht U."/>
            <person name="Echele G."/>
            <person name="Lee C.C."/>
        </authorList>
    </citation>
    <scope>NUCLEOTIDE SEQUENCE [LARGE SCALE GENOMIC DNA]</scope>
    <source>
        <strain evidence="2 3">P16-029</strain>
    </source>
</reference>
<name>A0A3E2DN18_9ACTN</name>
<dbReference type="EMBL" id="NOWI01000001">
    <property type="protein sequence ID" value="RFT46781.1"/>
    <property type="molecule type" value="Genomic_DNA"/>
</dbReference>
<comment type="caution">
    <text evidence="2">The sequence shown here is derived from an EMBL/GenBank/DDBJ whole genome shotgun (WGS) entry which is preliminary data.</text>
</comment>
<dbReference type="Pfam" id="PF13524">
    <property type="entry name" value="Glyco_trans_1_2"/>
    <property type="match status" value="1"/>
</dbReference>
<dbReference type="InterPro" id="IPR055259">
    <property type="entry name" value="YkvP/CgeB_Glyco_trans-like"/>
</dbReference>
<dbReference type="Proteomes" id="UP000259211">
    <property type="component" value="Unassembled WGS sequence"/>
</dbReference>